<dbReference type="Proteomes" id="UP001608902">
    <property type="component" value="Unassembled WGS sequence"/>
</dbReference>
<comment type="caution">
    <text evidence="1">The sequence shown here is derived from an EMBL/GenBank/DDBJ whole genome shotgun (WGS) entry which is preliminary data.</text>
</comment>
<accession>A0ABD6EW24</accession>
<name>A0ABD6EW24_9BILA</name>
<reference evidence="1 2" key="1">
    <citation type="submission" date="2024-08" db="EMBL/GenBank/DDBJ databases">
        <title>Gnathostoma spinigerum genome.</title>
        <authorList>
            <person name="Gonzalez-Bertolin B."/>
            <person name="Monzon S."/>
            <person name="Zaballos A."/>
            <person name="Jimenez P."/>
            <person name="Dekumyoy P."/>
            <person name="Varona S."/>
            <person name="Cuesta I."/>
            <person name="Sumanam S."/>
            <person name="Adisakwattana P."/>
            <person name="Gasser R.B."/>
            <person name="Hernandez-Gonzalez A."/>
            <person name="Young N.D."/>
            <person name="Perteguer M.J."/>
        </authorList>
    </citation>
    <scope>NUCLEOTIDE SEQUENCE [LARGE SCALE GENOMIC DNA]</scope>
    <source>
        <strain evidence="1">AL3</strain>
        <tissue evidence="1">Liver</tissue>
    </source>
</reference>
<dbReference type="EMBL" id="JBGFUD010015522">
    <property type="protein sequence ID" value="MFH4984149.1"/>
    <property type="molecule type" value="Genomic_DNA"/>
</dbReference>
<dbReference type="InterPro" id="IPR001684">
    <property type="entry name" value="Ribosomal_bL27"/>
</dbReference>
<evidence type="ECO:0008006" key="3">
    <source>
        <dbReference type="Google" id="ProtNLM"/>
    </source>
</evidence>
<evidence type="ECO:0000313" key="1">
    <source>
        <dbReference type="EMBL" id="MFH4984149.1"/>
    </source>
</evidence>
<dbReference type="SUPFAM" id="SSF110324">
    <property type="entry name" value="Ribosomal L27 protein-like"/>
    <property type="match status" value="1"/>
</dbReference>
<dbReference type="Gene3D" id="2.40.50.100">
    <property type="match status" value="1"/>
</dbReference>
<dbReference type="AlphaFoldDB" id="A0ABD6EW24"/>
<organism evidence="1 2">
    <name type="scientific">Gnathostoma spinigerum</name>
    <dbReference type="NCBI Taxonomy" id="75299"/>
    <lineage>
        <taxon>Eukaryota</taxon>
        <taxon>Metazoa</taxon>
        <taxon>Ecdysozoa</taxon>
        <taxon>Nematoda</taxon>
        <taxon>Chromadorea</taxon>
        <taxon>Rhabditida</taxon>
        <taxon>Spirurina</taxon>
        <taxon>Gnathostomatomorpha</taxon>
        <taxon>Gnathostomatoidea</taxon>
        <taxon>Gnathostomatidae</taxon>
        <taxon>Gnathostoma</taxon>
    </lineage>
</organism>
<gene>
    <name evidence="1" type="ORF">AB6A40_010858</name>
</gene>
<keyword evidence="2" id="KW-1185">Reference proteome</keyword>
<sequence>MNSHHLSSLCCRQNSFQLNFVRTLLRPPRNLPYRGIYRTDGEVVRQGELLVCQYKLNYHPGLNVSLHRQQTELLLKSNVDGRVVISQEKVDPDLSNPECAEYVDRKGIPIYKLTFNVVPLEMSRSFRLINTI</sequence>
<protein>
    <recommendedName>
        <fullName evidence="3">39S ribosomal protein L27, mitochondrial</fullName>
    </recommendedName>
</protein>
<evidence type="ECO:0000313" key="2">
    <source>
        <dbReference type="Proteomes" id="UP001608902"/>
    </source>
</evidence>
<dbReference type="Pfam" id="PF01016">
    <property type="entry name" value="Ribosomal_L27"/>
    <property type="match status" value="1"/>
</dbReference>
<proteinExistence type="predicted"/>